<evidence type="ECO:0000256" key="4">
    <source>
        <dbReference type="ARBA" id="ARBA00022723"/>
    </source>
</evidence>
<sequence>MEFVDTNVLLYAYDATAGERHEAARVLVDRLWRDRLGALSVQVLQEFYVNVTRKVAKPITPESAADRLRSLSRWRVHSPLADDVIAATSWSTRYQLSFWDAMIVRSAAELRCDTLWTEDLSDGRLIEGVRLANPFSTG</sequence>
<evidence type="ECO:0000256" key="1">
    <source>
        <dbReference type="ARBA" id="ARBA00001946"/>
    </source>
</evidence>
<evidence type="ECO:0000313" key="8">
    <source>
        <dbReference type="EMBL" id="BBX12291.1"/>
    </source>
</evidence>
<dbReference type="RefSeq" id="WP_013827390.1">
    <property type="nucleotide sequence ID" value="NZ_AP022562.1"/>
</dbReference>
<keyword evidence="3" id="KW-0540">Nuclease</keyword>
<dbReference type="InterPro" id="IPR029060">
    <property type="entry name" value="PIN-like_dom_sf"/>
</dbReference>
<evidence type="ECO:0000256" key="6">
    <source>
        <dbReference type="ARBA" id="ARBA00022842"/>
    </source>
</evidence>
<dbReference type="GO" id="GO:0046872">
    <property type="term" value="F:metal ion binding"/>
    <property type="evidence" value="ECO:0007669"/>
    <property type="project" value="UniProtKB-KW"/>
</dbReference>
<dbReference type="GO" id="GO:0016787">
    <property type="term" value="F:hydrolase activity"/>
    <property type="evidence" value="ECO:0007669"/>
    <property type="project" value="UniProtKB-KW"/>
</dbReference>
<dbReference type="Proteomes" id="UP000466997">
    <property type="component" value="Chromosome"/>
</dbReference>
<proteinExistence type="predicted"/>
<dbReference type="EMBL" id="AP022562">
    <property type="protein sequence ID" value="BBX12291.1"/>
    <property type="molecule type" value="Genomic_DNA"/>
</dbReference>
<dbReference type="Gene3D" id="3.40.50.1010">
    <property type="entry name" value="5'-nuclease"/>
    <property type="match status" value="1"/>
</dbReference>
<gene>
    <name evidence="8" type="ORF">MNVM_13720</name>
</gene>
<dbReference type="InterPro" id="IPR002716">
    <property type="entry name" value="PIN_dom"/>
</dbReference>
<dbReference type="KEGG" id="mnm:MNVM_13720"/>
<dbReference type="GO" id="GO:0004518">
    <property type="term" value="F:nuclease activity"/>
    <property type="evidence" value="ECO:0007669"/>
    <property type="project" value="UniProtKB-KW"/>
</dbReference>
<keyword evidence="4" id="KW-0479">Metal-binding</keyword>
<keyword evidence="2" id="KW-1277">Toxin-antitoxin system</keyword>
<protein>
    <submittedName>
        <fullName evidence="8">Twitching motility protein PilT</fullName>
    </submittedName>
</protein>
<feature type="domain" description="PIN" evidence="7">
    <location>
        <begin position="3"/>
        <end position="119"/>
    </location>
</feature>
<evidence type="ECO:0000256" key="3">
    <source>
        <dbReference type="ARBA" id="ARBA00022722"/>
    </source>
</evidence>
<name>A0A7I7JM70_9MYCO</name>
<keyword evidence="5" id="KW-0378">Hydrolase</keyword>
<comment type="cofactor">
    <cofactor evidence="1">
        <name>Mg(2+)</name>
        <dbReference type="ChEBI" id="CHEBI:18420"/>
    </cofactor>
</comment>
<evidence type="ECO:0000313" key="9">
    <source>
        <dbReference type="Proteomes" id="UP000466997"/>
    </source>
</evidence>
<accession>A0A7I7JM70</accession>
<evidence type="ECO:0000259" key="7">
    <source>
        <dbReference type="Pfam" id="PF01850"/>
    </source>
</evidence>
<dbReference type="AlphaFoldDB" id="A0A7I7JM70"/>
<evidence type="ECO:0000256" key="2">
    <source>
        <dbReference type="ARBA" id="ARBA00022649"/>
    </source>
</evidence>
<dbReference type="SUPFAM" id="SSF88723">
    <property type="entry name" value="PIN domain-like"/>
    <property type="match status" value="1"/>
</dbReference>
<reference evidence="8 9" key="1">
    <citation type="journal article" date="2019" name="Emerg. Microbes Infect.">
        <title>Comprehensive subspecies identification of 175 nontuberculous mycobacteria species based on 7547 genomic profiles.</title>
        <authorList>
            <person name="Matsumoto Y."/>
            <person name="Kinjo T."/>
            <person name="Motooka D."/>
            <person name="Nabeya D."/>
            <person name="Jung N."/>
            <person name="Uechi K."/>
            <person name="Horii T."/>
            <person name="Iida T."/>
            <person name="Fujita J."/>
            <person name="Nakamura S."/>
        </authorList>
    </citation>
    <scope>NUCLEOTIDE SEQUENCE [LARGE SCALE GENOMIC DNA]</scope>
    <source>
        <strain evidence="8 9">JCM 6391</strain>
    </source>
</reference>
<organism evidence="8 9">
    <name type="scientific">Mycobacterium novum</name>
    <dbReference type="NCBI Taxonomy" id="2492438"/>
    <lineage>
        <taxon>Bacteria</taxon>
        <taxon>Bacillati</taxon>
        <taxon>Actinomycetota</taxon>
        <taxon>Actinomycetes</taxon>
        <taxon>Mycobacteriales</taxon>
        <taxon>Mycobacteriaceae</taxon>
        <taxon>Mycobacterium</taxon>
    </lineage>
</organism>
<keyword evidence="9" id="KW-1185">Reference proteome</keyword>
<evidence type="ECO:0000256" key="5">
    <source>
        <dbReference type="ARBA" id="ARBA00022801"/>
    </source>
</evidence>
<dbReference type="Pfam" id="PF01850">
    <property type="entry name" value="PIN"/>
    <property type="match status" value="1"/>
</dbReference>
<keyword evidence="6" id="KW-0460">Magnesium</keyword>
<dbReference type="CDD" id="cd18692">
    <property type="entry name" value="PIN_VapC-like"/>
    <property type="match status" value="1"/>
</dbReference>